<comment type="caution">
    <text evidence="3">The sequence shown here is derived from an EMBL/GenBank/DDBJ whole genome shotgun (WGS) entry which is preliminary data.</text>
</comment>
<keyword evidence="1" id="KW-0812">Transmembrane</keyword>
<protein>
    <submittedName>
        <fullName evidence="3">Pilus assembly protein TadG-related protein</fullName>
    </submittedName>
</protein>
<proteinExistence type="predicted"/>
<feature type="domain" description="Putative Flp pilus-assembly TadG-like N-terminal" evidence="2">
    <location>
        <begin position="14"/>
        <end position="59"/>
    </location>
</feature>
<dbReference type="Proteomes" id="UP001589793">
    <property type="component" value="Unassembled WGS sequence"/>
</dbReference>
<name>A0ABV6RFF0_9MICO</name>
<evidence type="ECO:0000313" key="4">
    <source>
        <dbReference type="Proteomes" id="UP001589793"/>
    </source>
</evidence>
<accession>A0ABV6RFF0</accession>
<reference evidence="3 4" key="1">
    <citation type="submission" date="2024-09" db="EMBL/GenBank/DDBJ databases">
        <authorList>
            <person name="Sun Q."/>
            <person name="Mori K."/>
        </authorList>
    </citation>
    <scope>NUCLEOTIDE SEQUENCE [LARGE SCALE GENOMIC DNA]</scope>
    <source>
        <strain evidence="3 4">CICC 10874</strain>
    </source>
</reference>
<evidence type="ECO:0000313" key="3">
    <source>
        <dbReference type="EMBL" id="MFC0674578.1"/>
    </source>
</evidence>
<keyword evidence="1" id="KW-1133">Transmembrane helix</keyword>
<keyword evidence="4" id="KW-1185">Reference proteome</keyword>
<dbReference type="RefSeq" id="WP_376980800.1">
    <property type="nucleotide sequence ID" value="NZ_JBHLSV010000012.1"/>
</dbReference>
<organism evidence="3 4">
    <name type="scientific">Brachybacterium hainanense</name>
    <dbReference type="NCBI Taxonomy" id="1541174"/>
    <lineage>
        <taxon>Bacteria</taxon>
        <taxon>Bacillati</taxon>
        <taxon>Actinomycetota</taxon>
        <taxon>Actinomycetes</taxon>
        <taxon>Micrococcales</taxon>
        <taxon>Dermabacteraceae</taxon>
        <taxon>Brachybacterium</taxon>
    </lineage>
</organism>
<evidence type="ECO:0000259" key="2">
    <source>
        <dbReference type="Pfam" id="PF13400"/>
    </source>
</evidence>
<sequence>MRARLRSALTSDRGTLTILITGVLVVILMIAALGVAVTGVHLERASLQDAADGAALAASQAIDPRAIYAGDGQGGPRVLTEVEARREAESFLSAYPLSSTRLRDVRVAAVGTMADGTVEVTLAATVDPPLIGWFTRGAGVSIPLATEGSARAR</sequence>
<feature type="transmembrane region" description="Helical" evidence="1">
    <location>
        <begin position="16"/>
        <end position="37"/>
    </location>
</feature>
<gene>
    <name evidence="3" type="ORF">ACFFF6_11490</name>
</gene>
<evidence type="ECO:0000256" key="1">
    <source>
        <dbReference type="SAM" id="Phobius"/>
    </source>
</evidence>
<dbReference type="InterPro" id="IPR028087">
    <property type="entry name" value="Tad_N"/>
</dbReference>
<keyword evidence="1" id="KW-0472">Membrane</keyword>
<dbReference type="Pfam" id="PF13400">
    <property type="entry name" value="Tad"/>
    <property type="match status" value="1"/>
</dbReference>
<dbReference type="EMBL" id="JBHLSV010000012">
    <property type="protein sequence ID" value="MFC0674578.1"/>
    <property type="molecule type" value="Genomic_DNA"/>
</dbReference>